<dbReference type="Pfam" id="PF17932">
    <property type="entry name" value="TetR_C_24"/>
    <property type="match status" value="1"/>
</dbReference>
<accession>C7MZQ4</accession>
<dbReference type="Gene3D" id="1.10.357.10">
    <property type="entry name" value="Tetracycline Repressor, domain 2"/>
    <property type="match status" value="1"/>
</dbReference>
<feature type="DNA-binding region" description="H-T-H motif" evidence="4">
    <location>
        <begin position="26"/>
        <end position="45"/>
    </location>
</feature>
<dbReference type="Gene3D" id="1.10.10.60">
    <property type="entry name" value="Homeodomain-like"/>
    <property type="match status" value="1"/>
</dbReference>
<keyword evidence="3" id="KW-0804">Transcription</keyword>
<evidence type="ECO:0000313" key="6">
    <source>
        <dbReference type="EMBL" id="ACU98283.1"/>
    </source>
</evidence>
<dbReference type="HOGENOM" id="CLU_069356_12_4_11"/>
<dbReference type="InterPro" id="IPR041490">
    <property type="entry name" value="KstR2_TetR_C"/>
</dbReference>
<evidence type="ECO:0000256" key="3">
    <source>
        <dbReference type="ARBA" id="ARBA00023163"/>
    </source>
</evidence>
<keyword evidence="1" id="KW-0805">Transcription regulation</keyword>
<dbReference type="SUPFAM" id="SSF48498">
    <property type="entry name" value="Tetracyclin repressor-like, C-terminal domain"/>
    <property type="match status" value="1"/>
</dbReference>
<keyword evidence="2 4" id="KW-0238">DNA-binding</keyword>
<sequence length="202" mass="22394">MALDTRERVRKAAVKLFADKGFHGTGIRELAQESRLSTASLYHYMGSKEDLLVDIMRTCLQSLRDSATAAVADVRDPVQRLTTLVKLHVKAHARMPKETWIVDNEIHVLSPALRRSVIALRDEYERLWADAISDGVARGVFDTAHPAVTRIALLEMCNGVARWYSPRGSLSLDDLAEHYADMALRVLGACPHGSAEGQSKSE</sequence>
<dbReference type="GO" id="GO:0003700">
    <property type="term" value="F:DNA-binding transcription factor activity"/>
    <property type="evidence" value="ECO:0007669"/>
    <property type="project" value="TreeGrafter"/>
</dbReference>
<dbReference type="PANTHER" id="PTHR30055">
    <property type="entry name" value="HTH-TYPE TRANSCRIPTIONAL REGULATOR RUTR"/>
    <property type="match status" value="1"/>
</dbReference>
<dbReference type="GO" id="GO:0000976">
    <property type="term" value="F:transcription cis-regulatory region binding"/>
    <property type="evidence" value="ECO:0007669"/>
    <property type="project" value="TreeGrafter"/>
</dbReference>
<dbReference type="eggNOG" id="COG1309">
    <property type="taxonomic scope" value="Bacteria"/>
</dbReference>
<evidence type="ECO:0000256" key="2">
    <source>
        <dbReference type="ARBA" id="ARBA00023125"/>
    </source>
</evidence>
<evidence type="ECO:0000313" key="7">
    <source>
        <dbReference type="Proteomes" id="UP000000841"/>
    </source>
</evidence>
<dbReference type="PRINTS" id="PR00455">
    <property type="entry name" value="HTHTETR"/>
</dbReference>
<feature type="domain" description="HTH tetR-type" evidence="5">
    <location>
        <begin position="3"/>
        <end position="63"/>
    </location>
</feature>
<reference evidence="6 7" key="1">
    <citation type="journal article" date="2009" name="Stand. Genomic Sci.">
        <title>Complete genome sequence of Saccharomonospora viridis type strain (P101).</title>
        <authorList>
            <person name="Pati A."/>
            <person name="Sikorski J."/>
            <person name="Nolan M."/>
            <person name="Lapidus A."/>
            <person name="Copeland A."/>
            <person name="Glavina Del Rio T."/>
            <person name="Lucas S."/>
            <person name="Chen F."/>
            <person name="Tice H."/>
            <person name="Pitluck S."/>
            <person name="Cheng J.F."/>
            <person name="Chertkov O."/>
            <person name="Brettin T."/>
            <person name="Han C."/>
            <person name="Detter J.C."/>
            <person name="Kuske C."/>
            <person name="Bruce D."/>
            <person name="Goodwin L."/>
            <person name="Chain P."/>
            <person name="D'haeseleer P."/>
            <person name="Chen A."/>
            <person name="Palaniappan K."/>
            <person name="Ivanova N."/>
            <person name="Mavromatis K."/>
            <person name="Mikhailova N."/>
            <person name="Rohde M."/>
            <person name="Tindall B.J."/>
            <person name="Goker M."/>
            <person name="Bristow J."/>
            <person name="Eisen J.A."/>
            <person name="Markowitz V."/>
            <person name="Hugenholtz P."/>
            <person name="Kyrpides N.C."/>
            <person name="Klenk H.P."/>
        </authorList>
    </citation>
    <scope>NUCLEOTIDE SEQUENCE [LARGE SCALE GENOMIC DNA]</scope>
    <source>
        <strain evidence="7">ATCC 15386 / DSM 43017 / JCM 3036 / NBRC 12207 / P101</strain>
    </source>
</reference>
<dbReference type="InterPro" id="IPR036271">
    <property type="entry name" value="Tet_transcr_reg_TetR-rel_C_sf"/>
</dbReference>
<dbReference type="Pfam" id="PF00440">
    <property type="entry name" value="TetR_N"/>
    <property type="match status" value="1"/>
</dbReference>
<evidence type="ECO:0000256" key="4">
    <source>
        <dbReference type="PROSITE-ProRule" id="PRU00335"/>
    </source>
</evidence>
<dbReference type="STRING" id="471857.Svir_33190"/>
<dbReference type="InterPro" id="IPR009057">
    <property type="entry name" value="Homeodomain-like_sf"/>
</dbReference>
<organism evidence="6 7">
    <name type="scientific">Saccharomonospora viridis (strain ATCC 15386 / DSM 43017 / JCM 3036 / CCUG 5913 / NBRC 12207 / NCIMB 9602 / P101)</name>
    <name type="common">Thermoactinomyces viridis</name>
    <dbReference type="NCBI Taxonomy" id="471857"/>
    <lineage>
        <taxon>Bacteria</taxon>
        <taxon>Bacillati</taxon>
        <taxon>Actinomycetota</taxon>
        <taxon>Actinomycetes</taxon>
        <taxon>Pseudonocardiales</taxon>
        <taxon>Pseudonocardiaceae</taxon>
        <taxon>Saccharomonospora</taxon>
    </lineage>
</organism>
<proteinExistence type="predicted"/>
<dbReference type="RefSeq" id="WP_015787593.1">
    <property type="nucleotide sequence ID" value="NC_013159.1"/>
</dbReference>
<protein>
    <submittedName>
        <fullName evidence="6">Transcriptional regulator</fullName>
    </submittedName>
</protein>
<dbReference type="InterPro" id="IPR001647">
    <property type="entry name" value="HTH_TetR"/>
</dbReference>
<keyword evidence="7" id="KW-1185">Reference proteome</keyword>
<dbReference type="SUPFAM" id="SSF46689">
    <property type="entry name" value="Homeodomain-like"/>
    <property type="match status" value="1"/>
</dbReference>
<dbReference type="EMBL" id="CP001683">
    <property type="protein sequence ID" value="ACU98283.1"/>
    <property type="molecule type" value="Genomic_DNA"/>
</dbReference>
<dbReference type="KEGG" id="svi:Svir_33190"/>
<gene>
    <name evidence="6" type="ordered locus">Svir_33190</name>
</gene>
<dbReference type="PROSITE" id="PS50977">
    <property type="entry name" value="HTH_TETR_2"/>
    <property type="match status" value="1"/>
</dbReference>
<dbReference type="Proteomes" id="UP000000841">
    <property type="component" value="Chromosome"/>
</dbReference>
<dbReference type="InterPro" id="IPR050109">
    <property type="entry name" value="HTH-type_TetR-like_transc_reg"/>
</dbReference>
<evidence type="ECO:0000259" key="5">
    <source>
        <dbReference type="PROSITE" id="PS50977"/>
    </source>
</evidence>
<dbReference type="AlphaFoldDB" id="C7MZQ4"/>
<name>C7MZQ4_SACVD</name>
<evidence type="ECO:0000256" key="1">
    <source>
        <dbReference type="ARBA" id="ARBA00023015"/>
    </source>
</evidence>
<dbReference type="PANTHER" id="PTHR30055:SF234">
    <property type="entry name" value="HTH-TYPE TRANSCRIPTIONAL REGULATOR BETI"/>
    <property type="match status" value="1"/>
</dbReference>